<evidence type="ECO:0000256" key="3">
    <source>
        <dbReference type="ARBA" id="ARBA00023163"/>
    </source>
</evidence>
<comment type="caution">
    <text evidence="5">The sequence shown here is derived from an EMBL/GenBank/DDBJ whole genome shotgun (WGS) entry which is preliminary data.</text>
</comment>
<dbReference type="SUPFAM" id="SSF47413">
    <property type="entry name" value="lambda repressor-like DNA-binding domains"/>
    <property type="match status" value="1"/>
</dbReference>
<dbReference type="GO" id="GO:0000976">
    <property type="term" value="F:transcription cis-regulatory region binding"/>
    <property type="evidence" value="ECO:0007669"/>
    <property type="project" value="TreeGrafter"/>
</dbReference>
<dbReference type="AlphaFoldDB" id="A0A0M9VKZ0"/>
<dbReference type="PROSITE" id="PS50932">
    <property type="entry name" value="HTH_LACI_2"/>
    <property type="match status" value="1"/>
</dbReference>
<dbReference type="Proteomes" id="UP000037737">
    <property type="component" value="Unassembled WGS sequence"/>
</dbReference>
<organism evidence="5 6">
    <name type="scientific">Microbacterium aurantiacum</name>
    <dbReference type="NCBI Taxonomy" id="162393"/>
    <lineage>
        <taxon>Bacteria</taxon>
        <taxon>Bacillati</taxon>
        <taxon>Actinomycetota</taxon>
        <taxon>Actinomycetes</taxon>
        <taxon>Micrococcales</taxon>
        <taxon>Microbacteriaceae</taxon>
        <taxon>Microbacterium</taxon>
    </lineage>
</organism>
<dbReference type="InterPro" id="IPR046335">
    <property type="entry name" value="LacI/GalR-like_sensor"/>
</dbReference>
<sequence>MSGISEVARRAGVSKSTASRALGSTGYVSEDTRERVARAAAELGYVPSTSAVSLATGRTKNIGVVMPYLNRWFFAEVLEGIQEALLEHGLDLTLYDANPGSEGRARIFDDYLARKRFDGLIAVGLEPDHRELERLVAIGRPMVSVVGSGETTSLVAIDEEDAARRATEHLLALGHERIAFLGGRPDQHWAQVDRRRLGGYTSAMEDAGLGAGIRHIHSDVTLPGGYAAAVNVLGDLRERPTAIVATCDEVAIGAIIAARRLGVQVPSALSVIGIDDHEYAEMFSLTTLKQDPRAQGRAAVDLVLAHLQDPHRPHSILRQRATMVVRSSTAPLAPDRSAAVTDARA</sequence>
<keyword evidence="1" id="KW-0805">Transcription regulation</keyword>
<dbReference type="Pfam" id="PF13377">
    <property type="entry name" value="Peripla_BP_3"/>
    <property type="match status" value="1"/>
</dbReference>
<dbReference type="InterPro" id="IPR028082">
    <property type="entry name" value="Peripla_BP_I"/>
</dbReference>
<name>A0A0M9VKZ0_9MICO</name>
<evidence type="ECO:0000313" key="6">
    <source>
        <dbReference type="Proteomes" id="UP000037737"/>
    </source>
</evidence>
<evidence type="ECO:0000259" key="4">
    <source>
        <dbReference type="PROSITE" id="PS50932"/>
    </source>
</evidence>
<dbReference type="EMBL" id="LAVO01000010">
    <property type="protein sequence ID" value="KOS10599.1"/>
    <property type="molecule type" value="Genomic_DNA"/>
</dbReference>
<dbReference type="CDD" id="cd06267">
    <property type="entry name" value="PBP1_LacI_sugar_binding-like"/>
    <property type="match status" value="1"/>
</dbReference>
<dbReference type="Gene3D" id="1.10.260.40">
    <property type="entry name" value="lambda repressor-like DNA-binding domains"/>
    <property type="match status" value="1"/>
</dbReference>
<keyword evidence="6" id="KW-1185">Reference proteome</keyword>
<dbReference type="InterPro" id="IPR010982">
    <property type="entry name" value="Lambda_DNA-bd_dom_sf"/>
</dbReference>
<dbReference type="CDD" id="cd01392">
    <property type="entry name" value="HTH_LacI"/>
    <property type="match status" value="1"/>
</dbReference>
<accession>A0A0M9VKZ0</accession>
<dbReference type="OrthoDB" id="3510266at2"/>
<dbReference type="KEGG" id="mcw:A8L33_00085"/>
<evidence type="ECO:0000256" key="1">
    <source>
        <dbReference type="ARBA" id="ARBA00023015"/>
    </source>
</evidence>
<dbReference type="PANTHER" id="PTHR30146:SF153">
    <property type="entry name" value="LACTOSE OPERON REPRESSOR"/>
    <property type="match status" value="1"/>
</dbReference>
<proteinExistence type="predicted"/>
<dbReference type="SMART" id="SM00354">
    <property type="entry name" value="HTH_LACI"/>
    <property type="match status" value="1"/>
</dbReference>
<dbReference type="Pfam" id="PF00356">
    <property type="entry name" value="LacI"/>
    <property type="match status" value="1"/>
</dbReference>
<reference evidence="5" key="1">
    <citation type="submission" date="2015-04" db="EMBL/GenBank/DDBJ databases">
        <title>Complete genome sequence of Microbacterium chocolatum SIT 101, a bacterium enantioselectively hydrolyzing mesomeric diesters.</title>
        <authorList>
            <person name="Li X."/>
            <person name="Xu Y."/>
        </authorList>
    </citation>
    <scope>NUCLEOTIDE SEQUENCE [LARGE SCALE GENOMIC DNA]</scope>
    <source>
        <strain evidence="5">SIT 101</strain>
    </source>
</reference>
<protein>
    <submittedName>
        <fullName evidence="5">Transcriptional regulator</fullName>
    </submittedName>
</protein>
<keyword evidence="2" id="KW-0238">DNA-binding</keyword>
<gene>
    <name evidence="5" type="ORF">XI38_09545</name>
</gene>
<dbReference type="PATRIC" id="fig|84292.3.peg.1950"/>
<feature type="domain" description="HTH lacI-type" evidence="4">
    <location>
        <begin position="2"/>
        <end position="56"/>
    </location>
</feature>
<dbReference type="InterPro" id="IPR000843">
    <property type="entry name" value="HTH_LacI"/>
</dbReference>
<dbReference type="GO" id="GO:0003700">
    <property type="term" value="F:DNA-binding transcription factor activity"/>
    <property type="evidence" value="ECO:0007669"/>
    <property type="project" value="TreeGrafter"/>
</dbReference>
<dbReference type="PROSITE" id="PS00356">
    <property type="entry name" value="HTH_LACI_1"/>
    <property type="match status" value="1"/>
</dbReference>
<evidence type="ECO:0000313" key="5">
    <source>
        <dbReference type="EMBL" id="KOS10599.1"/>
    </source>
</evidence>
<evidence type="ECO:0000256" key="2">
    <source>
        <dbReference type="ARBA" id="ARBA00023125"/>
    </source>
</evidence>
<dbReference type="Gene3D" id="3.40.50.2300">
    <property type="match status" value="2"/>
</dbReference>
<dbReference type="PANTHER" id="PTHR30146">
    <property type="entry name" value="LACI-RELATED TRANSCRIPTIONAL REPRESSOR"/>
    <property type="match status" value="1"/>
</dbReference>
<dbReference type="SUPFAM" id="SSF53822">
    <property type="entry name" value="Periplasmic binding protein-like I"/>
    <property type="match status" value="1"/>
</dbReference>
<keyword evidence="3" id="KW-0804">Transcription</keyword>